<comment type="caution">
    <text evidence="7">The sequence shown here is derived from an EMBL/GenBank/DDBJ whole genome shotgun (WGS) entry which is preliminary data.</text>
</comment>
<sequence>MKRREKSTDDEDESEVDEESESEESAASYKKYYFLGIPVYKLSYKRLPKKCLRVSFFTINAAVFYIVCHSLSLCVIFICSVMSTSVFERITTKIREEMTATIIKYQSLDWVTEAWDNTQQYLKCCGIKSYKDWGEYMMEIPQSCCSKLIERCLQMSPDVALGSINLKELQLTLCLILFIYIYIYNILLLEFTA</sequence>
<keyword evidence="2 6" id="KW-0812">Transmembrane</keyword>
<dbReference type="EMBL" id="CAJNRD030001117">
    <property type="protein sequence ID" value="CAG5076434.1"/>
    <property type="molecule type" value="Genomic_DNA"/>
</dbReference>
<evidence type="ECO:0000256" key="5">
    <source>
        <dbReference type="SAM" id="MobiDB-lite"/>
    </source>
</evidence>
<dbReference type="InterPro" id="IPR018499">
    <property type="entry name" value="Tetraspanin/Peripherin"/>
</dbReference>
<keyword evidence="3 6" id="KW-1133">Transmembrane helix</keyword>
<dbReference type="InterPro" id="IPR008952">
    <property type="entry name" value="Tetraspanin_EC2_sf"/>
</dbReference>
<accession>A0A8J2EL54</accession>
<dbReference type="OrthoDB" id="438211at2759"/>
<dbReference type="Gene3D" id="1.10.1450.10">
    <property type="entry name" value="Tetraspanin"/>
    <property type="match status" value="1"/>
</dbReference>
<evidence type="ECO:0000256" key="3">
    <source>
        <dbReference type="ARBA" id="ARBA00022989"/>
    </source>
</evidence>
<gene>
    <name evidence="7" type="ORF">HICCMSTLAB_LOCUS2186</name>
</gene>
<comment type="subcellular location">
    <subcellularLocation>
        <location evidence="1">Membrane</location>
        <topology evidence="1">Multi-pass membrane protein</topology>
    </subcellularLocation>
</comment>
<protein>
    <submittedName>
        <fullName evidence="7">Uncharacterized protein</fullName>
    </submittedName>
</protein>
<keyword evidence="4 6" id="KW-0472">Membrane</keyword>
<dbReference type="AlphaFoldDB" id="A0A8J2EL54"/>
<keyword evidence="8" id="KW-1185">Reference proteome</keyword>
<dbReference type="Pfam" id="PF00335">
    <property type="entry name" value="Tetraspanin"/>
    <property type="match status" value="1"/>
</dbReference>
<dbReference type="GO" id="GO:0016020">
    <property type="term" value="C:membrane"/>
    <property type="evidence" value="ECO:0007669"/>
    <property type="project" value="UniProtKB-SubCell"/>
</dbReference>
<name>A0A8J2EL54_COTCN</name>
<evidence type="ECO:0000256" key="2">
    <source>
        <dbReference type="ARBA" id="ARBA00022692"/>
    </source>
</evidence>
<feature type="compositionally biased region" description="Acidic residues" evidence="5">
    <location>
        <begin position="8"/>
        <end position="23"/>
    </location>
</feature>
<dbReference type="SUPFAM" id="SSF48652">
    <property type="entry name" value="Tetraspanin"/>
    <property type="match status" value="1"/>
</dbReference>
<feature type="transmembrane region" description="Helical" evidence="6">
    <location>
        <begin position="54"/>
        <end position="78"/>
    </location>
</feature>
<dbReference type="Proteomes" id="UP000786811">
    <property type="component" value="Unassembled WGS sequence"/>
</dbReference>
<dbReference type="CDD" id="cd03127">
    <property type="entry name" value="tetraspanin_LEL"/>
    <property type="match status" value="1"/>
</dbReference>
<organism evidence="7 8">
    <name type="scientific">Cotesia congregata</name>
    <name type="common">Parasitoid wasp</name>
    <name type="synonym">Apanteles congregatus</name>
    <dbReference type="NCBI Taxonomy" id="51543"/>
    <lineage>
        <taxon>Eukaryota</taxon>
        <taxon>Metazoa</taxon>
        <taxon>Ecdysozoa</taxon>
        <taxon>Arthropoda</taxon>
        <taxon>Hexapoda</taxon>
        <taxon>Insecta</taxon>
        <taxon>Pterygota</taxon>
        <taxon>Neoptera</taxon>
        <taxon>Endopterygota</taxon>
        <taxon>Hymenoptera</taxon>
        <taxon>Apocrita</taxon>
        <taxon>Ichneumonoidea</taxon>
        <taxon>Braconidae</taxon>
        <taxon>Microgastrinae</taxon>
        <taxon>Cotesia</taxon>
    </lineage>
</organism>
<evidence type="ECO:0000313" key="7">
    <source>
        <dbReference type="EMBL" id="CAG5076434.1"/>
    </source>
</evidence>
<proteinExistence type="predicted"/>
<reference evidence="7" key="1">
    <citation type="submission" date="2021-04" db="EMBL/GenBank/DDBJ databases">
        <authorList>
            <person name="Chebbi M.A.C M."/>
        </authorList>
    </citation>
    <scope>NUCLEOTIDE SEQUENCE</scope>
</reference>
<evidence type="ECO:0000313" key="8">
    <source>
        <dbReference type="Proteomes" id="UP000786811"/>
    </source>
</evidence>
<feature type="transmembrane region" description="Helical" evidence="6">
    <location>
        <begin position="169"/>
        <end position="189"/>
    </location>
</feature>
<evidence type="ECO:0000256" key="4">
    <source>
        <dbReference type="ARBA" id="ARBA00023136"/>
    </source>
</evidence>
<evidence type="ECO:0000256" key="1">
    <source>
        <dbReference type="ARBA" id="ARBA00004141"/>
    </source>
</evidence>
<evidence type="ECO:0000256" key="6">
    <source>
        <dbReference type="SAM" id="Phobius"/>
    </source>
</evidence>
<feature type="region of interest" description="Disordered" evidence="5">
    <location>
        <begin position="1"/>
        <end position="23"/>
    </location>
</feature>